<dbReference type="Proteomes" id="UP000314294">
    <property type="component" value="Unassembled WGS sequence"/>
</dbReference>
<proteinExistence type="predicted"/>
<evidence type="ECO:0000313" key="2">
    <source>
        <dbReference type="Proteomes" id="UP000314294"/>
    </source>
</evidence>
<organism evidence="1 2">
    <name type="scientific">Liparis tanakae</name>
    <name type="common">Tanaka's snailfish</name>
    <dbReference type="NCBI Taxonomy" id="230148"/>
    <lineage>
        <taxon>Eukaryota</taxon>
        <taxon>Metazoa</taxon>
        <taxon>Chordata</taxon>
        <taxon>Craniata</taxon>
        <taxon>Vertebrata</taxon>
        <taxon>Euteleostomi</taxon>
        <taxon>Actinopterygii</taxon>
        <taxon>Neopterygii</taxon>
        <taxon>Teleostei</taxon>
        <taxon>Neoteleostei</taxon>
        <taxon>Acanthomorphata</taxon>
        <taxon>Eupercaria</taxon>
        <taxon>Perciformes</taxon>
        <taxon>Cottioidei</taxon>
        <taxon>Cottales</taxon>
        <taxon>Liparidae</taxon>
        <taxon>Liparis</taxon>
    </lineage>
</organism>
<evidence type="ECO:0000313" key="1">
    <source>
        <dbReference type="EMBL" id="TNN65910.1"/>
    </source>
</evidence>
<accession>A0A4Z2HJY8</accession>
<reference evidence="1 2" key="1">
    <citation type="submission" date="2019-03" db="EMBL/GenBank/DDBJ databases">
        <title>First draft genome of Liparis tanakae, snailfish: a comprehensive survey of snailfish specific genes.</title>
        <authorList>
            <person name="Kim W."/>
            <person name="Song I."/>
            <person name="Jeong J.-H."/>
            <person name="Kim D."/>
            <person name="Kim S."/>
            <person name="Ryu S."/>
            <person name="Song J.Y."/>
            <person name="Lee S.K."/>
        </authorList>
    </citation>
    <scope>NUCLEOTIDE SEQUENCE [LARGE SCALE GENOMIC DNA]</scope>
    <source>
        <tissue evidence="1">Muscle</tissue>
    </source>
</reference>
<comment type="caution">
    <text evidence="1">The sequence shown here is derived from an EMBL/GenBank/DDBJ whole genome shotgun (WGS) entry which is preliminary data.</text>
</comment>
<dbReference type="EMBL" id="SRLO01000228">
    <property type="protein sequence ID" value="TNN65910.1"/>
    <property type="molecule type" value="Genomic_DNA"/>
</dbReference>
<sequence length="184" mass="20113">MCGSALKTESAPGFPQDTGPMAALLFRLLPPGAATWYYTSRRPIHTGSRGAKGNHKTVNNKCFITGCVDILEQIARLYLLLPASRITSDSLFHPPHSAIAGPRQVLQGPEWCTWSYLWAPIKDGVQRAPPVRILSWRADEELQGGCDTSMSTDGAIAASTLISRKVLAMRTDRRRLGSGSTWPH</sequence>
<keyword evidence="2" id="KW-1185">Reference proteome</keyword>
<protein>
    <submittedName>
        <fullName evidence="1">Uncharacterized protein</fullName>
    </submittedName>
</protein>
<gene>
    <name evidence="1" type="ORF">EYF80_023910</name>
</gene>
<name>A0A4Z2HJY8_9TELE</name>
<dbReference type="AlphaFoldDB" id="A0A4Z2HJY8"/>